<keyword evidence="3" id="KW-1185">Reference proteome</keyword>
<feature type="region of interest" description="Disordered" evidence="1">
    <location>
        <begin position="117"/>
        <end position="137"/>
    </location>
</feature>
<dbReference type="EMBL" id="BAABME010000805">
    <property type="protein sequence ID" value="GAA0145589.1"/>
    <property type="molecule type" value="Genomic_DNA"/>
</dbReference>
<comment type="caution">
    <text evidence="2">The sequence shown here is derived from an EMBL/GenBank/DDBJ whole genome shotgun (WGS) entry which is preliminary data.</text>
</comment>
<gene>
    <name evidence="2" type="ORF">LIER_05753</name>
</gene>
<accession>A0AAV3P1N3</accession>
<feature type="region of interest" description="Disordered" evidence="1">
    <location>
        <begin position="47"/>
        <end position="68"/>
    </location>
</feature>
<proteinExistence type="predicted"/>
<evidence type="ECO:0000256" key="1">
    <source>
        <dbReference type="SAM" id="MobiDB-lite"/>
    </source>
</evidence>
<dbReference type="Proteomes" id="UP001454036">
    <property type="component" value="Unassembled WGS sequence"/>
</dbReference>
<sequence>MQLLFQRLHLEVFPGQICTQFQGLLVEGYIALNKGLGRRSNLKRNRGEKSYYQVGKSHDSGRKAGVRTENTCNNNREALWEAREPGSSMVILCTTPWSRRGRRASYLALSREDLGARRPTTGLADDGEKGGEEEREANFTPTADFDLLRGGGGKASLWQFV</sequence>
<dbReference type="AlphaFoldDB" id="A0AAV3P1N3"/>
<evidence type="ECO:0000313" key="2">
    <source>
        <dbReference type="EMBL" id="GAA0145589.1"/>
    </source>
</evidence>
<name>A0AAV3P1N3_LITER</name>
<organism evidence="2 3">
    <name type="scientific">Lithospermum erythrorhizon</name>
    <name type="common">Purple gromwell</name>
    <name type="synonym">Lithospermum officinale var. erythrorhizon</name>
    <dbReference type="NCBI Taxonomy" id="34254"/>
    <lineage>
        <taxon>Eukaryota</taxon>
        <taxon>Viridiplantae</taxon>
        <taxon>Streptophyta</taxon>
        <taxon>Embryophyta</taxon>
        <taxon>Tracheophyta</taxon>
        <taxon>Spermatophyta</taxon>
        <taxon>Magnoliopsida</taxon>
        <taxon>eudicotyledons</taxon>
        <taxon>Gunneridae</taxon>
        <taxon>Pentapetalae</taxon>
        <taxon>asterids</taxon>
        <taxon>lamiids</taxon>
        <taxon>Boraginales</taxon>
        <taxon>Boraginaceae</taxon>
        <taxon>Boraginoideae</taxon>
        <taxon>Lithospermeae</taxon>
        <taxon>Lithospermum</taxon>
    </lineage>
</organism>
<evidence type="ECO:0000313" key="3">
    <source>
        <dbReference type="Proteomes" id="UP001454036"/>
    </source>
</evidence>
<reference evidence="2 3" key="1">
    <citation type="submission" date="2024-01" db="EMBL/GenBank/DDBJ databases">
        <title>The complete chloroplast genome sequence of Lithospermum erythrorhizon: insights into the phylogenetic relationship among Boraginaceae species and the maternal lineages of purple gromwells.</title>
        <authorList>
            <person name="Okada T."/>
            <person name="Watanabe K."/>
        </authorList>
    </citation>
    <scope>NUCLEOTIDE SEQUENCE [LARGE SCALE GENOMIC DNA]</scope>
</reference>
<protein>
    <submittedName>
        <fullName evidence="2">Uncharacterized protein</fullName>
    </submittedName>
</protein>